<evidence type="ECO:0000313" key="5">
    <source>
        <dbReference type="Proteomes" id="UP001174997"/>
    </source>
</evidence>
<evidence type="ECO:0000313" key="4">
    <source>
        <dbReference type="EMBL" id="KAK0672653.1"/>
    </source>
</evidence>
<reference evidence="4" key="1">
    <citation type="submission" date="2023-06" db="EMBL/GenBank/DDBJ databases">
        <title>Genome-scale phylogeny and comparative genomics of the fungal order Sordariales.</title>
        <authorList>
            <consortium name="Lawrence Berkeley National Laboratory"/>
            <person name="Hensen N."/>
            <person name="Bonometti L."/>
            <person name="Westerberg I."/>
            <person name="Brannstrom I.O."/>
            <person name="Guillou S."/>
            <person name="Cros-Aarteil S."/>
            <person name="Calhoun S."/>
            <person name="Haridas S."/>
            <person name="Kuo A."/>
            <person name="Mondo S."/>
            <person name="Pangilinan J."/>
            <person name="Riley R."/>
            <person name="Labutti K."/>
            <person name="Andreopoulos B."/>
            <person name="Lipzen A."/>
            <person name="Chen C."/>
            <person name="Yanf M."/>
            <person name="Daum C."/>
            <person name="Ng V."/>
            <person name="Clum A."/>
            <person name="Steindorff A."/>
            <person name="Ohm R."/>
            <person name="Martin F."/>
            <person name="Silar P."/>
            <person name="Natvig D."/>
            <person name="Lalanne C."/>
            <person name="Gautier V."/>
            <person name="Ament-Velasquez S.L."/>
            <person name="Kruys A."/>
            <person name="Hutchinson M.I."/>
            <person name="Powell A.J."/>
            <person name="Barry K."/>
            <person name="Miller A.N."/>
            <person name="Grigoriev I.V."/>
            <person name="Debuchy R."/>
            <person name="Gladieux P."/>
            <person name="Thoren M.H."/>
            <person name="Johannesson H."/>
        </authorList>
    </citation>
    <scope>NUCLEOTIDE SEQUENCE</scope>
    <source>
        <strain evidence="4">CBS 307.81</strain>
    </source>
</reference>
<dbReference type="Pfam" id="PF24883">
    <property type="entry name" value="NPHP3_N"/>
    <property type="match status" value="1"/>
</dbReference>
<organism evidence="4 5">
    <name type="scientific">Cercophora samala</name>
    <dbReference type="NCBI Taxonomy" id="330535"/>
    <lineage>
        <taxon>Eukaryota</taxon>
        <taxon>Fungi</taxon>
        <taxon>Dikarya</taxon>
        <taxon>Ascomycota</taxon>
        <taxon>Pezizomycotina</taxon>
        <taxon>Sordariomycetes</taxon>
        <taxon>Sordariomycetidae</taxon>
        <taxon>Sordariales</taxon>
        <taxon>Lasiosphaeriaceae</taxon>
        <taxon>Cercophora</taxon>
    </lineage>
</organism>
<dbReference type="InterPro" id="IPR056884">
    <property type="entry name" value="NPHP3-like_N"/>
</dbReference>
<proteinExistence type="predicted"/>
<dbReference type="EMBL" id="JAULSY010000011">
    <property type="protein sequence ID" value="KAK0672653.1"/>
    <property type="molecule type" value="Genomic_DNA"/>
</dbReference>
<feature type="domain" description="DUF7708" evidence="2">
    <location>
        <begin position="173"/>
        <end position="295"/>
    </location>
</feature>
<keyword evidence="5" id="KW-1185">Reference proteome</keyword>
<feature type="domain" description="Nephrocystin 3-like N-terminal" evidence="3">
    <location>
        <begin position="451"/>
        <end position="619"/>
    </location>
</feature>
<accession>A0AA39ZKU6</accession>
<evidence type="ECO:0000259" key="3">
    <source>
        <dbReference type="Pfam" id="PF24883"/>
    </source>
</evidence>
<name>A0AA39ZKU6_9PEZI</name>
<gene>
    <name evidence="4" type="ORF">QBC41DRAFT_313089</name>
</gene>
<dbReference type="Pfam" id="PF24809">
    <property type="entry name" value="DUF7708"/>
    <property type="match status" value="1"/>
</dbReference>
<sequence length="669" mass="74811">MSAKVSNSNRGLGSLVESYVRKRLRRDIHPALAKVRDKAEAESTFLKATGTDQQVSWHNAVDVTGDGEQNQALAGLVDGETDLDISLEEIYRDATQEKLRFQLAMADFQNLTAEPKFGTETMAGSFYTWDDVLKEAQQASDAYSEAPGMWNKIRKGLSSFGRNAKAFDAWASLLPSQSEYVSVLCGGLKLILGAAARLHDLNSDVCDALAEIPILLKSTHLVLGVFKRSKDLHQASAALYSAILAALHHIILWYREKAIKTLFKSLLKQDLYAIQLTELVNNVRQQVDRFEHVVRLNSYERIVTTSEMVRTQGVQQDQNHSTLVRYLDDTSNELHSFRGEFNSKAVDLQSQVNELTNVLAVFLSSGCSMNARTHDVRGPYLPIRKVKSDSRLIQDPSPGLSPHGSQKRGLEETISTLDYDSSVTEKDIATSLRSVWQVPIPDQDRLVAAMRSQRLQNWITETTSSALFLNFNATRNHHSTSFVAAKLANSIKSSSVLVLTFFCGLHTKHRTDDPDFGVTGMMRSLTSQLLLAYPNFDLHTVRLIQEKDMDDAEDLCEIFCRLVAQLPRQKTLFCILDGVTGFEDNSSLREESEIVVKQLIDIIAWTAEYGCCFKLLLTSPRSSRVLYKYLLNPEQDSVWLPTKVPSQGGFTKGKWEGSIGGEVDKLTIF</sequence>
<dbReference type="InterPro" id="IPR056125">
    <property type="entry name" value="DUF7708"/>
</dbReference>
<dbReference type="Proteomes" id="UP001174997">
    <property type="component" value="Unassembled WGS sequence"/>
</dbReference>
<dbReference type="PANTHER" id="PTHR40619">
    <property type="entry name" value="FUNGAL STAND N-TERMINAL GOODBYE DOMAIN-CONTAINING PROTEIN"/>
    <property type="match status" value="1"/>
</dbReference>
<keyword evidence="1" id="KW-0677">Repeat</keyword>
<comment type="caution">
    <text evidence="4">The sequence shown here is derived from an EMBL/GenBank/DDBJ whole genome shotgun (WGS) entry which is preliminary data.</text>
</comment>
<protein>
    <submittedName>
        <fullName evidence="4">Uncharacterized protein</fullName>
    </submittedName>
</protein>
<evidence type="ECO:0000256" key="1">
    <source>
        <dbReference type="ARBA" id="ARBA00022737"/>
    </source>
</evidence>
<dbReference type="PANTHER" id="PTHR40619:SF3">
    <property type="entry name" value="FUNGAL STAND N-TERMINAL GOODBYE DOMAIN-CONTAINING PROTEIN"/>
    <property type="match status" value="1"/>
</dbReference>
<dbReference type="AlphaFoldDB" id="A0AA39ZKU6"/>
<evidence type="ECO:0000259" key="2">
    <source>
        <dbReference type="Pfam" id="PF24809"/>
    </source>
</evidence>